<accession>A0ACA9NFL0</accession>
<evidence type="ECO:0000313" key="2">
    <source>
        <dbReference type="Proteomes" id="UP000789920"/>
    </source>
</evidence>
<sequence length="153" mass="17723">MVSEEKTKHLVLADLGIDPNQEYSEFHLIIQGVKESEYPEIEEILKEAGGKNQEFKGKGKPEYIIRLKNEEKVLLVEFSGVQRNKLKISFGIWKKGEDAYQFIEEQTKIFPWKEYFVVQKEGEKPIDACLLALDNKNFRKGFYLMLAVGADFS</sequence>
<feature type="non-terminal residue" evidence="1">
    <location>
        <position position="153"/>
    </location>
</feature>
<protein>
    <submittedName>
        <fullName evidence="1">5626_t:CDS:1</fullName>
    </submittedName>
</protein>
<name>A0ACA9NFL0_9GLOM</name>
<organism evidence="1 2">
    <name type="scientific">Racocetra persica</name>
    <dbReference type="NCBI Taxonomy" id="160502"/>
    <lineage>
        <taxon>Eukaryota</taxon>
        <taxon>Fungi</taxon>
        <taxon>Fungi incertae sedis</taxon>
        <taxon>Mucoromycota</taxon>
        <taxon>Glomeromycotina</taxon>
        <taxon>Glomeromycetes</taxon>
        <taxon>Diversisporales</taxon>
        <taxon>Gigasporaceae</taxon>
        <taxon>Racocetra</taxon>
    </lineage>
</organism>
<comment type="caution">
    <text evidence="1">The sequence shown here is derived from an EMBL/GenBank/DDBJ whole genome shotgun (WGS) entry which is preliminary data.</text>
</comment>
<evidence type="ECO:0000313" key="1">
    <source>
        <dbReference type="EMBL" id="CAG8651622.1"/>
    </source>
</evidence>
<dbReference type="EMBL" id="CAJVQC010013836">
    <property type="protein sequence ID" value="CAG8651622.1"/>
    <property type="molecule type" value="Genomic_DNA"/>
</dbReference>
<proteinExistence type="predicted"/>
<gene>
    <name evidence="1" type="ORF">RPERSI_LOCUS7894</name>
</gene>
<reference evidence="1" key="1">
    <citation type="submission" date="2021-06" db="EMBL/GenBank/DDBJ databases">
        <authorList>
            <person name="Kallberg Y."/>
            <person name="Tangrot J."/>
            <person name="Rosling A."/>
        </authorList>
    </citation>
    <scope>NUCLEOTIDE SEQUENCE</scope>
    <source>
        <strain evidence="1">MA461A</strain>
    </source>
</reference>
<dbReference type="Proteomes" id="UP000789920">
    <property type="component" value="Unassembled WGS sequence"/>
</dbReference>
<keyword evidence="2" id="KW-1185">Reference proteome</keyword>